<keyword evidence="3" id="KW-0560">Oxidoreductase</keyword>
<dbReference type="RefSeq" id="WP_077864657.1">
    <property type="nucleotide sequence ID" value="NZ_LZYZ01000002.1"/>
</dbReference>
<dbReference type="InterPro" id="IPR012223">
    <property type="entry name" value="TEII"/>
</dbReference>
<name>A0A1S8NDE1_CLOSA</name>
<dbReference type="Proteomes" id="UP000191154">
    <property type="component" value="Unassembled WGS sequence"/>
</dbReference>
<dbReference type="Gene3D" id="3.40.50.1820">
    <property type="entry name" value="alpha/beta hydrolase"/>
    <property type="match status" value="1"/>
</dbReference>
<dbReference type="PANTHER" id="PTHR11487:SF0">
    <property type="entry name" value="S-ACYL FATTY ACID SYNTHASE THIOESTERASE, MEDIUM CHAIN"/>
    <property type="match status" value="1"/>
</dbReference>
<dbReference type="EMBL" id="LZYZ01000002">
    <property type="protein sequence ID" value="OOM14392.1"/>
    <property type="molecule type" value="Genomic_DNA"/>
</dbReference>
<evidence type="ECO:0000313" key="4">
    <source>
        <dbReference type="Proteomes" id="UP000191154"/>
    </source>
</evidence>
<dbReference type="PANTHER" id="PTHR11487">
    <property type="entry name" value="THIOESTERASE"/>
    <property type="match status" value="1"/>
</dbReference>
<reference evidence="3 4" key="1">
    <citation type="submission" date="2016-05" db="EMBL/GenBank/DDBJ databases">
        <title>Microbial solvent formation.</title>
        <authorList>
            <person name="Poehlein A."/>
            <person name="Montoya Solano J.D."/>
            <person name="Flitsch S."/>
            <person name="Krabben P."/>
            <person name="Duerre P."/>
            <person name="Daniel R."/>
        </authorList>
    </citation>
    <scope>NUCLEOTIDE SEQUENCE [LARGE SCALE GENOMIC DNA]</scope>
    <source>
        <strain evidence="3 4">L1-8</strain>
    </source>
</reference>
<sequence length="244" mass="28403">MLNKWIKYECIRKNPRIRLFCLPYAGGNAMFYSKWSNNFSEDIEVYPVQLPGRENRIGEHAISEINELCDSIIYAIKPYLDIPFAIFGHSMGGIVSFELARKLAVKNMPLPKIIFISATVPPHILEKCEKTYNLSEKEFLKRLVGYDNINTEMFKFKEFYEYFLPTLRADFKVVETYKAAKEKLSCPIVVCGGNNDSFVPVEFLKEWNKYSEKEVQIKIFEGNHFYISNNVKELCSSIIQKNLD</sequence>
<dbReference type="EC" id="1.1.-.-" evidence="3"/>
<feature type="domain" description="Thioesterase" evidence="2">
    <location>
        <begin position="18"/>
        <end position="240"/>
    </location>
</feature>
<dbReference type="InterPro" id="IPR029058">
    <property type="entry name" value="AB_hydrolase_fold"/>
</dbReference>
<evidence type="ECO:0000256" key="1">
    <source>
        <dbReference type="ARBA" id="ARBA00007169"/>
    </source>
</evidence>
<organism evidence="3 4">
    <name type="scientific">Clostridium saccharobutylicum</name>
    <dbReference type="NCBI Taxonomy" id="169679"/>
    <lineage>
        <taxon>Bacteria</taxon>
        <taxon>Bacillati</taxon>
        <taxon>Bacillota</taxon>
        <taxon>Clostridia</taxon>
        <taxon>Eubacteriales</taxon>
        <taxon>Clostridiaceae</taxon>
        <taxon>Clostridium</taxon>
    </lineage>
</organism>
<comment type="caution">
    <text evidence="3">The sequence shown here is derived from an EMBL/GenBank/DDBJ whole genome shotgun (WGS) entry which is preliminary data.</text>
</comment>
<dbReference type="AlphaFoldDB" id="A0A1S8NDE1"/>
<proteinExistence type="inferred from homology"/>
<protein>
    <submittedName>
        <fullName evidence="3">Linear gramicidin dehydrogenase LgrE</fullName>
        <ecNumber evidence="3">1.1.-.-</ecNumber>
    </submittedName>
</protein>
<dbReference type="GO" id="GO:0008610">
    <property type="term" value="P:lipid biosynthetic process"/>
    <property type="evidence" value="ECO:0007669"/>
    <property type="project" value="TreeGrafter"/>
</dbReference>
<dbReference type="Pfam" id="PF00975">
    <property type="entry name" value="Thioesterase"/>
    <property type="match status" value="1"/>
</dbReference>
<dbReference type="InterPro" id="IPR001031">
    <property type="entry name" value="Thioesterase"/>
</dbReference>
<comment type="similarity">
    <text evidence="1">Belongs to the thioesterase family.</text>
</comment>
<evidence type="ECO:0000259" key="2">
    <source>
        <dbReference type="Pfam" id="PF00975"/>
    </source>
</evidence>
<evidence type="ECO:0000313" key="3">
    <source>
        <dbReference type="EMBL" id="OOM14392.1"/>
    </source>
</evidence>
<gene>
    <name evidence="3" type="primary">lgrE</name>
    <name evidence="3" type="ORF">CLOSAC_12650</name>
</gene>
<dbReference type="GO" id="GO:0016491">
    <property type="term" value="F:oxidoreductase activity"/>
    <property type="evidence" value="ECO:0007669"/>
    <property type="project" value="UniProtKB-KW"/>
</dbReference>
<dbReference type="SUPFAM" id="SSF53474">
    <property type="entry name" value="alpha/beta-Hydrolases"/>
    <property type="match status" value="1"/>
</dbReference>
<accession>A0A1S8NDE1</accession>